<evidence type="ECO:0000313" key="2">
    <source>
        <dbReference type="Proteomes" id="UP000238479"/>
    </source>
</evidence>
<dbReference type="EMBL" id="PDCK01000045">
    <property type="protein sequence ID" value="PRQ20334.1"/>
    <property type="molecule type" value="Genomic_DNA"/>
</dbReference>
<keyword evidence="2" id="KW-1185">Reference proteome</keyword>
<name>A0A2P6PEH8_ROSCH</name>
<organism evidence="1 2">
    <name type="scientific">Rosa chinensis</name>
    <name type="common">China rose</name>
    <dbReference type="NCBI Taxonomy" id="74649"/>
    <lineage>
        <taxon>Eukaryota</taxon>
        <taxon>Viridiplantae</taxon>
        <taxon>Streptophyta</taxon>
        <taxon>Embryophyta</taxon>
        <taxon>Tracheophyta</taxon>
        <taxon>Spermatophyta</taxon>
        <taxon>Magnoliopsida</taxon>
        <taxon>eudicotyledons</taxon>
        <taxon>Gunneridae</taxon>
        <taxon>Pentapetalae</taxon>
        <taxon>rosids</taxon>
        <taxon>fabids</taxon>
        <taxon>Rosales</taxon>
        <taxon>Rosaceae</taxon>
        <taxon>Rosoideae</taxon>
        <taxon>Rosoideae incertae sedis</taxon>
        <taxon>Rosa</taxon>
    </lineage>
</organism>
<dbReference type="AlphaFoldDB" id="A0A2P6PEH8"/>
<accession>A0A2P6PEH8</accession>
<evidence type="ECO:0000313" key="1">
    <source>
        <dbReference type="EMBL" id="PRQ20334.1"/>
    </source>
</evidence>
<protein>
    <submittedName>
        <fullName evidence="1">Uncharacterized protein</fullName>
    </submittedName>
</protein>
<proteinExistence type="predicted"/>
<reference evidence="1 2" key="1">
    <citation type="journal article" date="2018" name="Nat. Genet.">
        <title>The Rosa genome provides new insights in the design of modern roses.</title>
        <authorList>
            <person name="Bendahmane M."/>
        </authorList>
    </citation>
    <scope>NUCLEOTIDE SEQUENCE [LARGE SCALE GENOMIC DNA]</scope>
    <source>
        <strain evidence="2">cv. Old Blush</strain>
    </source>
</reference>
<comment type="caution">
    <text evidence="1">The sequence shown here is derived from an EMBL/GenBank/DDBJ whole genome shotgun (WGS) entry which is preliminary data.</text>
</comment>
<gene>
    <name evidence="1" type="ORF">RchiOBHm_Chr7g0227061</name>
</gene>
<sequence>MLMFRKCLDYMSSILQNILLAKFLWNPPPFQKNIFKISQSNLLAIKKFKSMNLNSTTIK</sequence>
<dbReference type="Gramene" id="PRQ20334">
    <property type="protein sequence ID" value="PRQ20334"/>
    <property type="gene ID" value="RchiOBHm_Chr7g0227061"/>
</dbReference>
<dbReference type="Proteomes" id="UP000238479">
    <property type="component" value="Chromosome 7"/>
</dbReference>